<dbReference type="Proteomes" id="UP000239649">
    <property type="component" value="Unassembled WGS sequence"/>
</dbReference>
<dbReference type="InterPro" id="IPR016621">
    <property type="entry name" value="UCP014543"/>
</dbReference>
<evidence type="ECO:0000313" key="1">
    <source>
        <dbReference type="EMBL" id="PSC73792.1"/>
    </source>
</evidence>
<sequence>MMALDPKSAGSVDGSSEAPFGQLAILAVGFTQPEFERLRRLLHVDMEAEMVKVVPAPASAMASSLGAALELDPVPAFEQAPLGTRRVCFLSGMYAAEVMETIVAFKEAGLPEAVFAAAVPNNYDRRLGELVAEVFADHQAMRRQAAAAAAAAAQQQPQ</sequence>
<dbReference type="PANTHER" id="PTHR35732:SF1">
    <property type="entry name" value="OS10G0545100 PROTEIN"/>
    <property type="match status" value="1"/>
</dbReference>
<keyword evidence="2" id="KW-1185">Reference proteome</keyword>
<dbReference type="STRING" id="554055.A0A2P6VI83"/>
<proteinExistence type="predicted"/>
<reference evidence="1 2" key="1">
    <citation type="journal article" date="2018" name="Plant J.">
        <title>Genome sequences of Chlorella sorokiniana UTEX 1602 and Micractinium conductrix SAG 241.80: implications to maltose excretion by a green alga.</title>
        <authorList>
            <person name="Arriola M.B."/>
            <person name="Velmurugan N."/>
            <person name="Zhang Y."/>
            <person name="Plunkett M.H."/>
            <person name="Hondzo H."/>
            <person name="Barney B.M."/>
        </authorList>
    </citation>
    <scope>NUCLEOTIDE SEQUENCE [LARGE SCALE GENOMIC DNA]</scope>
    <source>
        <strain evidence="1 2">SAG 241.80</strain>
    </source>
</reference>
<comment type="caution">
    <text evidence="1">The sequence shown here is derived from an EMBL/GenBank/DDBJ whole genome shotgun (WGS) entry which is preliminary data.</text>
</comment>
<protein>
    <submittedName>
        <fullName evidence="1">Uncharacterized conserved UCP014543</fullName>
    </submittedName>
</protein>
<dbReference type="AlphaFoldDB" id="A0A2P6VI83"/>
<dbReference type="PANTHER" id="PTHR35732">
    <property type="entry name" value="OS10G0545100 PROTEIN"/>
    <property type="match status" value="1"/>
</dbReference>
<dbReference type="EMBL" id="LHPF02000006">
    <property type="protein sequence ID" value="PSC73792.1"/>
    <property type="molecule type" value="Genomic_DNA"/>
</dbReference>
<gene>
    <name evidence="1" type="ORF">C2E20_3202</name>
</gene>
<accession>A0A2P6VI83</accession>
<organism evidence="1 2">
    <name type="scientific">Micractinium conductrix</name>
    <dbReference type="NCBI Taxonomy" id="554055"/>
    <lineage>
        <taxon>Eukaryota</taxon>
        <taxon>Viridiplantae</taxon>
        <taxon>Chlorophyta</taxon>
        <taxon>core chlorophytes</taxon>
        <taxon>Trebouxiophyceae</taxon>
        <taxon>Chlorellales</taxon>
        <taxon>Chlorellaceae</taxon>
        <taxon>Chlorella clade</taxon>
        <taxon>Micractinium</taxon>
    </lineage>
</organism>
<evidence type="ECO:0000313" key="2">
    <source>
        <dbReference type="Proteomes" id="UP000239649"/>
    </source>
</evidence>
<name>A0A2P6VI83_9CHLO</name>
<dbReference type="OrthoDB" id="2018221at2759"/>
<dbReference type="Pfam" id="PF12646">
    <property type="entry name" value="DUF3783"/>
    <property type="match status" value="1"/>
</dbReference>